<protein>
    <recommendedName>
        <fullName evidence="1">Aminoglycoside phosphotransferase domain-containing protein</fullName>
    </recommendedName>
</protein>
<gene>
    <name evidence="2" type="ORF">TH4_02260</name>
</gene>
<dbReference type="Pfam" id="PF01636">
    <property type="entry name" value="APH"/>
    <property type="match status" value="1"/>
</dbReference>
<dbReference type="Gene3D" id="3.90.1200.10">
    <property type="match status" value="1"/>
</dbReference>
<proteinExistence type="predicted"/>
<dbReference type="RefSeq" id="WP_064779743.1">
    <property type="nucleotide sequence ID" value="NZ_JPVZ01000001.1"/>
</dbReference>
<accession>A0A853L518</accession>
<dbReference type="SUPFAM" id="SSF56112">
    <property type="entry name" value="Protein kinase-like (PK-like)"/>
    <property type="match status" value="1"/>
</dbReference>
<dbReference type="Proteomes" id="UP000094009">
    <property type="component" value="Unassembled WGS sequence"/>
</dbReference>
<dbReference type="EMBL" id="JPVZ01000001">
    <property type="protein sequence ID" value="OAZ11922.1"/>
    <property type="molecule type" value="Genomic_DNA"/>
</dbReference>
<reference evidence="2 3" key="1">
    <citation type="submission" date="2014-07" db="EMBL/GenBank/DDBJ databases">
        <title>Draft genome sequence of Thalassospira tepidiphila 1-1B.</title>
        <authorList>
            <person name="Lai Q."/>
            <person name="Shao Z."/>
        </authorList>
    </citation>
    <scope>NUCLEOTIDE SEQUENCE [LARGE SCALE GENOMIC DNA]</scope>
    <source>
        <strain evidence="2 3">MCCC 1A03514</strain>
    </source>
</reference>
<dbReference type="InterPro" id="IPR002575">
    <property type="entry name" value="Aminoglycoside_PTrfase"/>
</dbReference>
<dbReference type="InterPro" id="IPR011009">
    <property type="entry name" value="Kinase-like_dom_sf"/>
</dbReference>
<name>A0A853L518_9PROT</name>
<feature type="domain" description="Aminoglycoside phosphotransferase" evidence="1">
    <location>
        <begin position="49"/>
        <end position="232"/>
    </location>
</feature>
<sequence length="339" mass="38503">MSPSNFSIRPPAWEGLEPAIPGWEVASKDIAFQIAKVVGSEGKFWAAKFGDVVSDRMFRLDEPDGRKFIFKILEDSEVCQSEEAEKASAWLASNKVPVVVASGQYRLPSGEVIVKMPYLEGRRVGLAVDELFAFGVSLAKLHKALRNVPHRERWRLRTAQRLKALSKTRQYIVSSGVELGPYPQRLLNLANDAELDFERSQWFTQPLHGDVNPGNVLILNNTPVFMDFEDTAHSVLPVEYEVLFAIERFVLVRVDNDLEASRLGKAFLHGYRSQIKTELQSVYIEPVQVLRSLALRSLMVLVNGELSGSKVLESEWKKFFFLEKMSRYRAEVILNIFKD</sequence>
<dbReference type="AlphaFoldDB" id="A0A853L518"/>
<comment type="caution">
    <text evidence="2">The sequence shown here is derived from an EMBL/GenBank/DDBJ whole genome shotgun (WGS) entry which is preliminary data.</text>
</comment>
<evidence type="ECO:0000313" key="3">
    <source>
        <dbReference type="Proteomes" id="UP000094009"/>
    </source>
</evidence>
<evidence type="ECO:0000313" key="2">
    <source>
        <dbReference type="EMBL" id="OAZ11922.1"/>
    </source>
</evidence>
<evidence type="ECO:0000259" key="1">
    <source>
        <dbReference type="Pfam" id="PF01636"/>
    </source>
</evidence>
<organism evidence="2 3">
    <name type="scientific">Thalassospira tepidiphila MCCC 1A03514</name>
    <dbReference type="NCBI Taxonomy" id="1177930"/>
    <lineage>
        <taxon>Bacteria</taxon>
        <taxon>Pseudomonadati</taxon>
        <taxon>Pseudomonadota</taxon>
        <taxon>Alphaproteobacteria</taxon>
        <taxon>Rhodospirillales</taxon>
        <taxon>Thalassospiraceae</taxon>
        <taxon>Thalassospira</taxon>
    </lineage>
</organism>